<evidence type="ECO:0000313" key="14">
    <source>
        <dbReference type="Proteomes" id="UP001589828"/>
    </source>
</evidence>
<dbReference type="Gene3D" id="3.40.30.10">
    <property type="entry name" value="Glutaredoxin"/>
    <property type="match status" value="1"/>
</dbReference>
<evidence type="ECO:0000256" key="3">
    <source>
        <dbReference type="ARBA" id="ARBA00022692"/>
    </source>
</evidence>
<dbReference type="EMBL" id="JBHLTS010000017">
    <property type="protein sequence ID" value="MFC0513596.1"/>
    <property type="molecule type" value="Genomic_DNA"/>
</dbReference>
<evidence type="ECO:0000313" key="13">
    <source>
        <dbReference type="EMBL" id="MFC0513596.1"/>
    </source>
</evidence>
<feature type="transmembrane region" description="Helical" evidence="11">
    <location>
        <begin position="254"/>
        <end position="272"/>
    </location>
</feature>
<feature type="transmembrane region" description="Helical" evidence="11">
    <location>
        <begin position="284"/>
        <end position="307"/>
    </location>
</feature>
<dbReference type="Proteomes" id="UP001589828">
    <property type="component" value="Unassembled WGS sequence"/>
</dbReference>
<dbReference type="CDD" id="cd12921">
    <property type="entry name" value="VKOR_4"/>
    <property type="match status" value="1"/>
</dbReference>
<organism evidence="13 14">
    <name type="scientific">Mucilaginibacter angelicae</name>
    <dbReference type="NCBI Taxonomy" id="869718"/>
    <lineage>
        <taxon>Bacteria</taxon>
        <taxon>Pseudomonadati</taxon>
        <taxon>Bacteroidota</taxon>
        <taxon>Sphingobacteriia</taxon>
        <taxon>Sphingobacteriales</taxon>
        <taxon>Sphingobacteriaceae</taxon>
        <taxon>Mucilaginibacter</taxon>
    </lineage>
</organism>
<comment type="subcellular location">
    <subcellularLocation>
        <location evidence="1">Membrane</location>
        <topology evidence="1">Multi-pass membrane protein</topology>
    </subcellularLocation>
</comment>
<comment type="caution">
    <text evidence="13">The sequence shown here is derived from an EMBL/GenBank/DDBJ whole genome shotgun (WGS) entry which is preliminary data.</text>
</comment>
<evidence type="ECO:0000256" key="6">
    <source>
        <dbReference type="ARBA" id="ARBA00023002"/>
    </source>
</evidence>
<evidence type="ECO:0000256" key="9">
    <source>
        <dbReference type="ARBA" id="ARBA00023284"/>
    </source>
</evidence>
<evidence type="ECO:0000256" key="4">
    <source>
        <dbReference type="ARBA" id="ARBA00022719"/>
    </source>
</evidence>
<feature type="transmembrane region" description="Helical" evidence="11">
    <location>
        <begin position="319"/>
        <end position="340"/>
    </location>
</feature>
<keyword evidence="5 11" id="KW-1133">Transmembrane helix</keyword>
<evidence type="ECO:0000256" key="7">
    <source>
        <dbReference type="ARBA" id="ARBA00023136"/>
    </source>
</evidence>
<dbReference type="SUPFAM" id="SSF52833">
    <property type="entry name" value="Thioredoxin-like"/>
    <property type="match status" value="1"/>
</dbReference>
<dbReference type="Gene3D" id="3.90.70.10">
    <property type="entry name" value="Cysteine proteinases"/>
    <property type="match status" value="1"/>
</dbReference>
<dbReference type="InterPro" id="IPR005074">
    <property type="entry name" value="Peptidase_C39"/>
</dbReference>
<dbReference type="InterPro" id="IPR038354">
    <property type="entry name" value="VKOR_sf"/>
</dbReference>
<reference evidence="13 14" key="1">
    <citation type="submission" date="2024-09" db="EMBL/GenBank/DDBJ databases">
        <authorList>
            <person name="Sun Q."/>
            <person name="Mori K."/>
        </authorList>
    </citation>
    <scope>NUCLEOTIDE SEQUENCE [LARGE SCALE GENOMIC DNA]</scope>
    <source>
        <strain evidence="13 14">NCAIM B.02415</strain>
    </source>
</reference>
<evidence type="ECO:0000256" key="8">
    <source>
        <dbReference type="ARBA" id="ARBA00023157"/>
    </source>
</evidence>
<evidence type="ECO:0000259" key="12">
    <source>
        <dbReference type="PROSITE" id="PS50990"/>
    </source>
</evidence>
<dbReference type="PROSITE" id="PS50990">
    <property type="entry name" value="PEPTIDASE_C39"/>
    <property type="match status" value="1"/>
</dbReference>
<name>A0ABV6L1J1_9SPHI</name>
<dbReference type="Pfam" id="PF03412">
    <property type="entry name" value="Peptidase_C39"/>
    <property type="match status" value="1"/>
</dbReference>
<evidence type="ECO:0000256" key="5">
    <source>
        <dbReference type="ARBA" id="ARBA00022989"/>
    </source>
</evidence>
<dbReference type="Gene3D" id="1.20.1440.130">
    <property type="entry name" value="VKOR domain"/>
    <property type="match status" value="1"/>
</dbReference>
<keyword evidence="9" id="KW-0676">Redox-active center</keyword>
<protein>
    <submittedName>
        <fullName evidence="13">Cysteine peptidase family C39 domain-containing protein</fullName>
    </submittedName>
</protein>
<feature type="coiled-coil region" evidence="10">
    <location>
        <begin position="408"/>
        <end position="435"/>
    </location>
</feature>
<dbReference type="InterPro" id="IPR012932">
    <property type="entry name" value="VKOR"/>
</dbReference>
<dbReference type="Pfam" id="PF07884">
    <property type="entry name" value="VKOR"/>
    <property type="match status" value="1"/>
</dbReference>
<comment type="similarity">
    <text evidence="2">Belongs to the VKOR family.</text>
</comment>
<dbReference type="Pfam" id="PF13462">
    <property type="entry name" value="Thioredoxin_4"/>
    <property type="match status" value="1"/>
</dbReference>
<gene>
    <name evidence="13" type="ORF">ACFFGT_05265</name>
</gene>
<keyword evidence="6" id="KW-0560">Oxidoreductase</keyword>
<evidence type="ECO:0000256" key="1">
    <source>
        <dbReference type="ARBA" id="ARBA00004141"/>
    </source>
</evidence>
<proteinExistence type="inferred from homology"/>
<feature type="domain" description="Peptidase C39" evidence="12">
    <location>
        <begin position="11"/>
        <end position="124"/>
    </location>
</feature>
<dbReference type="RefSeq" id="WP_377021461.1">
    <property type="nucleotide sequence ID" value="NZ_JBHLTS010000017.1"/>
</dbReference>
<keyword evidence="3 11" id="KW-0812">Transmembrane</keyword>
<accession>A0ABV6L1J1</accession>
<dbReference type="InterPro" id="IPR036249">
    <property type="entry name" value="Thioredoxin-like_sf"/>
</dbReference>
<keyword evidence="4" id="KW-0874">Quinone</keyword>
<evidence type="ECO:0000256" key="10">
    <source>
        <dbReference type="SAM" id="Coils"/>
    </source>
</evidence>
<keyword evidence="7 11" id="KW-0472">Membrane</keyword>
<dbReference type="InterPro" id="IPR012336">
    <property type="entry name" value="Thioredoxin-like_fold"/>
</dbReference>
<evidence type="ECO:0000256" key="11">
    <source>
        <dbReference type="SAM" id="Phobius"/>
    </source>
</evidence>
<feature type="transmembrane region" description="Helical" evidence="11">
    <location>
        <begin position="173"/>
        <end position="192"/>
    </location>
</feature>
<feature type="transmembrane region" description="Helical" evidence="11">
    <location>
        <begin position="144"/>
        <end position="167"/>
    </location>
</feature>
<keyword evidence="8" id="KW-1015">Disulfide bond</keyword>
<evidence type="ECO:0000256" key="2">
    <source>
        <dbReference type="ARBA" id="ARBA00006214"/>
    </source>
</evidence>
<keyword evidence="14" id="KW-1185">Reference proteome</keyword>
<sequence length="533" mass="60242">MLSLKNLLKPQGALFKLLKYQGINIGSDIIKDELGKHPDSPSMLAICDVLRAFDIENDAFRLDFERLGDLECPFLAHTNNDKGDLVVVTKMEGDSFYVSNEHWEKHKLTAENFKKLYTGIVLVVEPSENFNAAKFRNVLKDYQLPVMILGLALILASALIFNAGYFANMGWQTILLTVFKSAGLITAVLLLIQSVDSNNPLVQVICQSGGKTDCNAILTSEAANVFNGLTWSEAGFFYFAGTWLLLLFGGNSVLTWQALAVLNLISLPYTVYSIYYQARIAKQWCVLCCTVQALLWLEFIPLTANFLKSGFSFSVDANGAAWSTLFICMAAPVILWVMLLKPLFLKSQEIRTLKQQLREFKYNTELFNKLLAEQPAYPLPGDEWSMTLGNVEANNVITMVSGPHCAPCSKVHKQLEELLEQNDNIQARIIFKTQNIDTDPTTPISRHLMALYALPDKTKVKQAMLDWYGQKVKNYDDWAKRHPVNFDEAQYYKLDKQRDWCNALGIHATPTLILNGNRLPELYQLQDLKYMLD</sequence>
<keyword evidence="10" id="KW-0175">Coiled coil</keyword>